<dbReference type="HOGENOM" id="CLU_1798923_0_0_1"/>
<reference evidence="1 2" key="1">
    <citation type="journal article" date="2008" name="Nature">
        <title>The genome of the model beetle and pest Tribolium castaneum.</title>
        <authorList>
            <consortium name="Tribolium Genome Sequencing Consortium"/>
            <person name="Richards S."/>
            <person name="Gibbs R.A."/>
            <person name="Weinstock G.M."/>
            <person name="Brown S.J."/>
            <person name="Denell R."/>
            <person name="Beeman R.W."/>
            <person name="Gibbs R."/>
            <person name="Beeman R.W."/>
            <person name="Brown S.J."/>
            <person name="Bucher G."/>
            <person name="Friedrich M."/>
            <person name="Grimmelikhuijzen C.J."/>
            <person name="Klingler M."/>
            <person name="Lorenzen M."/>
            <person name="Richards S."/>
            <person name="Roth S."/>
            <person name="Schroder R."/>
            <person name="Tautz D."/>
            <person name="Zdobnov E.M."/>
            <person name="Muzny D."/>
            <person name="Gibbs R.A."/>
            <person name="Weinstock G.M."/>
            <person name="Attaway T."/>
            <person name="Bell S."/>
            <person name="Buhay C.J."/>
            <person name="Chandrabose M.N."/>
            <person name="Chavez D."/>
            <person name="Clerk-Blankenburg K.P."/>
            <person name="Cree A."/>
            <person name="Dao M."/>
            <person name="Davis C."/>
            <person name="Chacko J."/>
            <person name="Dinh H."/>
            <person name="Dugan-Rocha S."/>
            <person name="Fowler G."/>
            <person name="Garner T.T."/>
            <person name="Garnes J."/>
            <person name="Gnirke A."/>
            <person name="Hawes A."/>
            <person name="Hernandez J."/>
            <person name="Hines S."/>
            <person name="Holder M."/>
            <person name="Hume J."/>
            <person name="Jhangiani S.N."/>
            <person name="Joshi V."/>
            <person name="Khan Z.M."/>
            <person name="Jackson L."/>
            <person name="Kovar C."/>
            <person name="Kowis A."/>
            <person name="Lee S."/>
            <person name="Lewis L.R."/>
            <person name="Margolis J."/>
            <person name="Morgan M."/>
            <person name="Nazareth L.V."/>
            <person name="Nguyen N."/>
            <person name="Okwuonu G."/>
            <person name="Parker D."/>
            <person name="Richards S."/>
            <person name="Ruiz S.J."/>
            <person name="Santibanez J."/>
            <person name="Savard J."/>
            <person name="Scherer S.E."/>
            <person name="Schneider B."/>
            <person name="Sodergren E."/>
            <person name="Tautz D."/>
            <person name="Vattahil S."/>
            <person name="Villasana D."/>
            <person name="White C.S."/>
            <person name="Wright R."/>
            <person name="Park Y."/>
            <person name="Beeman R.W."/>
            <person name="Lord J."/>
            <person name="Oppert B."/>
            <person name="Lorenzen M."/>
            <person name="Brown S."/>
            <person name="Wang L."/>
            <person name="Savard J."/>
            <person name="Tautz D."/>
            <person name="Richards S."/>
            <person name="Weinstock G."/>
            <person name="Gibbs R.A."/>
            <person name="Liu Y."/>
            <person name="Worley K."/>
            <person name="Weinstock G."/>
            <person name="Elsik C.G."/>
            <person name="Reese J.T."/>
            <person name="Elhaik E."/>
            <person name="Landan G."/>
            <person name="Graur D."/>
            <person name="Arensburger P."/>
            <person name="Atkinson P."/>
            <person name="Beeman R.W."/>
            <person name="Beidler J."/>
            <person name="Brown S.J."/>
            <person name="Demuth J.P."/>
            <person name="Drury D.W."/>
            <person name="Du Y.Z."/>
            <person name="Fujiwara H."/>
            <person name="Lorenzen M."/>
            <person name="Maselli V."/>
            <person name="Osanai M."/>
            <person name="Park Y."/>
            <person name="Robertson H.M."/>
            <person name="Tu Z."/>
            <person name="Wang J.J."/>
            <person name="Wang S."/>
            <person name="Richards S."/>
            <person name="Song H."/>
            <person name="Zhang L."/>
            <person name="Sodergren E."/>
            <person name="Werner D."/>
            <person name="Stanke M."/>
            <person name="Morgenstern B."/>
            <person name="Solovyev V."/>
            <person name="Kosarev P."/>
            <person name="Brown G."/>
            <person name="Chen H.C."/>
            <person name="Ermolaeva O."/>
            <person name="Hlavina W."/>
            <person name="Kapustin Y."/>
            <person name="Kiryutin B."/>
            <person name="Kitts P."/>
            <person name="Maglott D."/>
            <person name="Pruitt K."/>
            <person name="Sapojnikov V."/>
            <person name="Souvorov A."/>
            <person name="Mackey A.J."/>
            <person name="Waterhouse R.M."/>
            <person name="Wyder S."/>
            <person name="Zdobnov E.M."/>
            <person name="Zdobnov E.M."/>
            <person name="Wyder S."/>
            <person name="Kriventseva E.V."/>
            <person name="Kadowaki T."/>
            <person name="Bork P."/>
            <person name="Aranda M."/>
            <person name="Bao R."/>
            <person name="Beermann A."/>
            <person name="Berns N."/>
            <person name="Bolognesi R."/>
            <person name="Bonneton F."/>
            <person name="Bopp D."/>
            <person name="Brown S.J."/>
            <person name="Bucher G."/>
            <person name="Butts T."/>
            <person name="Chaumot A."/>
            <person name="Denell R.E."/>
            <person name="Ferrier D.E."/>
            <person name="Friedrich M."/>
            <person name="Gordon C.M."/>
            <person name="Jindra M."/>
            <person name="Klingler M."/>
            <person name="Lan Q."/>
            <person name="Lattorff H.M."/>
            <person name="Laudet V."/>
            <person name="von Levetsow C."/>
            <person name="Liu Z."/>
            <person name="Lutz R."/>
            <person name="Lynch J.A."/>
            <person name="da Fonseca R.N."/>
            <person name="Posnien N."/>
            <person name="Reuter R."/>
            <person name="Roth S."/>
            <person name="Savard J."/>
            <person name="Schinko J.B."/>
            <person name="Schmitt C."/>
            <person name="Schoppmeier M."/>
            <person name="Schroder R."/>
            <person name="Shippy T.D."/>
            <person name="Simonnet F."/>
            <person name="Marques-Souza H."/>
            <person name="Tautz D."/>
            <person name="Tomoyasu Y."/>
            <person name="Trauner J."/>
            <person name="Van der Zee M."/>
            <person name="Vervoort M."/>
            <person name="Wittkopp N."/>
            <person name="Wimmer E.A."/>
            <person name="Yang X."/>
            <person name="Jones A.K."/>
            <person name="Sattelle D.B."/>
            <person name="Ebert P.R."/>
            <person name="Nelson D."/>
            <person name="Scott J.G."/>
            <person name="Beeman R.W."/>
            <person name="Muthukrishnan S."/>
            <person name="Kramer K.J."/>
            <person name="Arakane Y."/>
            <person name="Beeman R.W."/>
            <person name="Zhu Q."/>
            <person name="Hogenkamp D."/>
            <person name="Dixit R."/>
            <person name="Oppert B."/>
            <person name="Jiang H."/>
            <person name="Zou Z."/>
            <person name="Marshall J."/>
            <person name="Elpidina E."/>
            <person name="Vinokurov K."/>
            <person name="Oppert C."/>
            <person name="Zou Z."/>
            <person name="Evans J."/>
            <person name="Lu Z."/>
            <person name="Zhao P."/>
            <person name="Sumathipala N."/>
            <person name="Altincicek B."/>
            <person name="Vilcinskas A."/>
            <person name="Williams M."/>
            <person name="Hultmark D."/>
            <person name="Hetru C."/>
            <person name="Jiang H."/>
            <person name="Grimmelikhuijzen C.J."/>
            <person name="Hauser F."/>
            <person name="Cazzamali G."/>
            <person name="Williamson M."/>
            <person name="Park Y."/>
            <person name="Li B."/>
            <person name="Tanaka Y."/>
            <person name="Predel R."/>
            <person name="Neupert S."/>
            <person name="Schachtner J."/>
            <person name="Verleyen P."/>
            <person name="Raible F."/>
            <person name="Bork P."/>
            <person name="Friedrich M."/>
            <person name="Walden K.K."/>
            <person name="Robertson H.M."/>
            <person name="Angeli S."/>
            <person name="Foret S."/>
            <person name="Bucher G."/>
            <person name="Schuetz S."/>
            <person name="Maleszka R."/>
            <person name="Wimmer E.A."/>
            <person name="Beeman R.W."/>
            <person name="Lorenzen M."/>
            <person name="Tomoyasu Y."/>
            <person name="Miller S.C."/>
            <person name="Grossmann D."/>
            <person name="Bucher G."/>
        </authorList>
    </citation>
    <scope>NUCLEOTIDE SEQUENCE [LARGE SCALE GENOMIC DNA]</scope>
    <source>
        <strain evidence="1 2">Georgia GA2</strain>
    </source>
</reference>
<protein>
    <submittedName>
        <fullName evidence="1">Uncharacterized protein</fullName>
    </submittedName>
</protein>
<proteinExistence type="predicted"/>
<organism evidence="1 2">
    <name type="scientific">Tribolium castaneum</name>
    <name type="common">Red flour beetle</name>
    <dbReference type="NCBI Taxonomy" id="7070"/>
    <lineage>
        <taxon>Eukaryota</taxon>
        <taxon>Metazoa</taxon>
        <taxon>Ecdysozoa</taxon>
        <taxon>Arthropoda</taxon>
        <taxon>Hexapoda</taxon>
        <taxon>Insecta</taxon>
        <taxon>Pterygota</taxon>
        <taxon>Neoptera</taxon>
        <taxon>Endopterygota</taxon>
        <taxon>Coleoptera</taxon>
        <taxon>Polyphaga</taxon>
        <taxon>Cucujiformia</taxon>
        <taxon>Tenebrionidae</taxon>
        <taxon>Tenebrionidae incertae sedis</taxon>
        <taxon>Tribolium</taxon>
    </lineage>
</organism>
<evidence type="ECO:0000313" key="2">
    <source>
        <dbReference type="Proteomes" id="UP000007266"/>
    </source>
</evidence>
<evidence type="ECO:0000313" key="1">
    <source>
        <dbReference type="EMBL" id="EEZ97561.1"/>
    </source>
</evidence>
<sequence length="144" mass="16049">MDPTVSVKHIFWNILRVDTIDGIAHILPGRHDETKGHQNEHRDGIVQTKNGRIGVDVVDSDEGLESAEDVQHFPTINEAELCAAADGSPSSMCLSHTRAQVRLSRRRRRRPGVETLILTLTCPTERPCAGRVASYDYLTSESYK</sequence>
<name>D6X4I3_TRICA</name>
<keyword evidence="2" id="KW-1185">Reference proteome</keyword>
<dbReference type="Proteomes" id="UP000007266">
    <property type="component" value="Linkage group 10"/>
</dbReference>
<accession>D6X4I3</accession>
<dbReference type="EMBL" id="KQ971380">
    <property type="protein sequence ID" value="EEZ97561.1"/>
    <property type="molecule type" value="Genomic_DNA"/>
</dbReference>
<reference evidence="1 2" key="2">
    <citation type="journal article" date="2010" name="Nucleic Acids Res.">
        <title>BeetleBase in 2010: revisions to provide comprehensive genomic information for Tribolium castaneum.</title>
        <authorList>
            <person name="Kim H.S."/>
            <person name="Murphy T."/>
            <person name="Xia J."/>
            <person name="Caragea D."/>
            <person name="Park Y."/>
            <person name="Beeman R.W."/>
            <person name="Lorenzen M.D."/>
            <person name="Butcher S."/>
            <person name="Manak J.R."/>
            <person name="Brown S.J."/>
        </authorList>
    </citation>
    <scope>GENOME REANNOTATION</scope>
    <source>
        <strain evidence="1 2">Georgia GA2</strain>
    </source>
</reference>
<dbReference type="AlphaFoldDB" id="D6X4I3"/>
<gene>
    <name evidence="1" type="primary">GLEAN_11415</name>
    <name evidence="1" type="ORF">TcasGA2_TC011415</name>
</gene>